<dbReference type="Proteomes" id="UP000007721">
    <property type="component" value="Chromosome"/>
</dbReference>
<name>B9M4J0_GEODF</name>
<feature type="chain" id="PRO_5002886506" evidence="2">
    <location>
        <begin position="22"/>
        <end position="273"/>
    </location>
</feature>
<dbReference type="HOGENOM" id="CLU_026228_5_1_7"/>
<proteinExistence type="predicted"/>
<dbReference type="Gene3D" id="3.40.190.10">
    <property type="entry name" value="Periplasmic binding protein-like II"/>
    <property type="match status" value="2"/>
</dbReference>
<dbReference type="KEGG" id="geo:Geob_1356"/>
<keyword evidence="5" id="KW-1185">Reference proteome</keyword>
<dbReference type="SUPFAM" id="SSF53850">
    <property type="entry name" value="Periplasmic binding protein-like II"/>
    <property type="match status" value="1"/>
</dbReference>
<dbReference type="eggNOG" id="COG0226">
    <property type="taxonomic scope" value="Bacteria"/>
</dbReference>
<dbReference type="Pfam" id="PF12849">
    <property type="entry name" value="PBP_like_2"/>
    <property type="match status" value="1"/>
</dbReference>
<feature type="signal peptide" evidence="2">
    <location>
        <begin position="1"/>
        <end position="21"/>
    </location>
</feature>
<dbReference type="PANTHER" id="PTHR30570">
    <property type="entry name" value="PERIPLASMIC PHOSPHATE BINDING COMPONENT OF PHOSPHATE ABC TRANSPORTER"/>
    <property type="match status" value="1"/>
</dbReference>
<feature type="domain" description="PBP" evidence="3">
    <location>
        <begin position="21"/>
        <end position="257"/>
    </location>
</feature>
<evidence type="ECO:0000313" key="4">
    <source>
        <dbReference type="EMBL" id="ACM19716.1"/>
    </source>
</evidence>
<dbReference type="InterPro" id="IPR024370">
    <property type="entry name" value="PBP_domain"/>
</dbReference>
<accession>B9M4J0</accession>
<dbReference type="AlphaFoldDB" id="B9M4J0"/>
<evidence type="ECO:0000256" key="1">
    <source>
        <dbReference type="ARBA" id="ARBA00022729"/>
    </source>
</evidence>
<organism evidence="4 5">
    <name type="scientific">Geotalea daltonii (strain DSM 22248 / JCM 15807 / FRC-32)</name>
    <name type="common">Geobacter daltonii</name>
    <dbReference type="NCBI Taxonomy" id="316067"/>
    <lineage>
        <taxon>Bacteria</taxon>
        <taxon>Pseudomonadati</taxon>
        <taxon>Thermodesulfobacteriota</taxon>
        <taxon>Desulfuromonadia</taxon>
        <taxon>Geobacterales</taxon>
        <taxon>Geobacteraceae</taxon>
        <taxon>Geotalea</taxon>
    </lineage>
</organism>
<dbReference type="RefSeq" id="WP_012646445.1">
    <property type="nucleotide sequence ID" value="NC_011979.1"/>
</dbReference>
<dbReference type="OrthoDB" id="9783488at2"/>
<gene>
    <name evidence="4" type="ordered locus">Geob_1356</name>
</gene>
<keyword evidence="1 2" id="KW-0732">Signal</keyword>
<protein>
    <submittedName>
        <fullName evidence="4">ABC transporter, periplasmic substrate-binding protein</fullName>
    </submittedName>
</protein>
<dbReference type="PANTHER" id="PTHR30570:SF1">
    <property type="entry name" value="PHOSPHATE-BINDING PROTEIN PSTS"/>
    <property type="match status" value="1"/>
</dbReference>
<dbReference type="InterPro" id="IPR050811">
    <property type="entry name" value="Phosphate_ABC_transporter"/>
</dbReference>
<evidence type="ECO:0000313" key="5">
    <source>
        <dbReference type="Proteomes" id="UP000007721"/>
    </source>
</evidence>
<dbReference type="CDD" id="cd13653">
    <property type="entry name" value="PBP2_phosphate_like_1"/>
    <property type="match status" value="1"/>
</dbReference>
<sequence>MLKKFCMVLSALFILPTFALADITYSGSSTIGTGILNAGAADAFANKTGKKLSSIEIPGSGKGVKALIEGKVMVAGASRPLKPEEKKERLSSTTIGYDAVTVFVHKNNPIKNLSKEQLKGIFTGKIKNWKEVGGKNAPIVPNTEILDGKRATIEMFQEHVLDGAPHAKFKQIDLPRDQIIEVAKDENGICSVSLGLYATLPGDIKGKVKPISVNNTAPDDKNVRSGAYLISRPLNLITKGVAKGEVKEFISFMLSSEGQAIVGKNFVPVRKVK</sequence>
<dbReference type="STRING" id="316067.Geob_1356"/>
<reference evidence="4 5" key="1">
    <citation type="submission" date="2009-01" db="EMBL/GenBank/DDBJ databases">
        <title>Complete sequence of Geobacter sp. FRC-32.</title>
        <authorList>
            <consortium name="US DOE Joint Genome Institute"/>
            <person name="Lucas S."/>
            <person name="Copeland A."/>
            <person name="Lapidus A."/>
            <person name="Glavina del Rio T."/>
            <person name="Dalin E."/>
            <person name="Tice H."/>
            <person name="Bruce D."/>
            <person name="Goodwin L."/>
            <person name="Pitluck S."/>
            <person name="Saunders E."/>
            <person name="Brettin T."/>
            <person name="Detter J.C."/>
            <person name="Han C."/>
            <person name="Larimer F."/>
            <person name="Land M."/>
            <person name="Hauser L."/>
            <person name="Kyrpides N."/>
            <person name="Ovchinnikova G."/>
            <person name="Kostka J."/>
            <person name="Richardson P."/>
        </authorList>
    </citation>
    <scope>NUCLEOTIDE SEQUENCE [LARGE SCALE GENOMIC DNA]</scope>
    <source>
        <strain evidence="5">DSM 22248 / JCM 15807 / FRC-32</strain>
    </source>
</reference>
<evidence type="ECO:0000259" key="3">
    <source>
        <dbReference type="Pfam" id="PF12849"/>
    </source>
</evidence>
<dbReference type="EMBL" id="CP001390">
    <property type="protein sequence ID" value="ACM19716.1"/>
    <property type="molecule type" value="Genomic_DNA"/>
</dbReference>
<evidence type="ECO:0000256" key="2">
    <source>
        <dbReference type="SAM" id="SignalP"/>
    </source>
</evidence>